<keyword evidence="3 6" id="KW-0694">RNA-binding</keyword>
<evidence type="ECO:0000256" key="2">
    <source>
        <dbReference type="ARBA" id="ARBA00022540"/>
    </source>
</evidence>
<comment type="similarity">
    <text evidence="5">Belongs to the eIF-3 subunit G family.</text>
</comment>
<dbReference type="PROSITE" id="PS50102">
    <property type="entry name" value="RRM"/>
    <property type="match status" value="1"/>
</dbReference>
<feature type="compositionally biased region" description="Basic and acidic residues" evidence="7">
    <location>
        <begin position="196"/>
        <end position="205"/>
    </location>
</feature>
<keyword evidence="4 5" id="KW-0648">Protein biosynthesis</keyword>
<dbReference type="HAMAP" id="MF_03006">
    <property type="entry name" value="eIF3g"/>
    <property type="match status" value="1"/>
</dbReference>
<comment type="subcellular location">
    <subcellularLocation>
        <location evidence="5">Cytoplasm</location>
    </subcellularLocation>
</comment>
<protein>
    <recommendedName>
        <fullName evidence="5">Eukaryotic translation initiation factor 3 subunit G</fullName>
        <shortName evidence="5">eIF3g</shortName>
    </recommendedName>
    <alternativeName>
        <fullName evidence="5">Eukaryotic translation initiation factor 3 RNA-binding subunit</fullName>
        <shortName evidence="5">eIF-3 RNA-binding subunit</shortName>
    </alternativeName>
    <alternativeName>
        <fullName evidence="5">Translation initiation factor eIF3 p33 subunit homolog</fullName>
        <shortName evidence="5">eIF3 p33 homolog</shortName>
    </alternativeName>
</protein>
<dbReference type="Proteomes" id="UP000187455">
    <property type="component" value="Unassembled WGS sequence"/>
</dbReference>
<dbReference type="InterPro" id="IPR000504">
    <property type="entry name" value="RRM_dom"/>
</dbReference>
<feature type="domain" description="RRM" evidence="8">
    <location>
        <begin position="205"/>
        <end position="283"/>
    </location>
</feature>
<keyword evidence="1 5" id="KW-0963">Cytoplasm</keyword>
<dbReference type="AlphaFoldDB" id="A0A1R0GR86"/>
<dbReference type="OrthoDB" id="639027at2759"/>
<dbReference type="EMBL" id="LSSL01004506">
    <property type="protein sequence ID" value="OLY79395.1"/>
    <property type="molecule type" value="Genomic_DNA"/>
</dbReference>
<evidence type="ECO:0000259" key="8">
    <source>
        <dbReference type="PROSITE" id="PS50102"/>
    </source>
</evidence>
<sequence>MNGTSWADEATDQVLNFPQVISDENGIKTVVEYRINEDGKKVKITKRIRTQVVKERVLRSVAERKKWAKFGQEAGNPPGPNISTTNVGEQVFLKLSQWGTGSKAEEEEDDPLNPKNDPSKSKTITCRLCKGRHFTSKCPYKSTLESLEDISLSAKSPDDAAASPKVSSASSVGGSKNSNYVPPHLRNGNKSQTTDSPRDKRDDLPTIRITNLSEDTKETDVQALCKPFGSVSRVFLAKDWQTGQCKGYSFVSYYEKSSAQKALDKLNGYGFDNLILKVEWSNSSN</sequence>
<feature type="region of interest" description="Disordered" evidence="7">
    <location>
        <begin position="99"/>
        <end position="123"/>
    </location>
</feature>
<evidence type="ECO:0000256" key="6">
    <source>
        <dbReference type="PROSITE-ProRule" id="PRU00176"/>
    </source>
</evidence>
<dbReference type="SUPFAM" id="SSF54928">
    <property type="entry name" value="RNA-binding domain, RBD"/>
    <property type="match status" value="1"/>
</dbReference>
<comment type="subunit">
    <text evidence="5">Component of the eukaryotic translation initiation factor 3 (eIF-3) complex.</text>
</comment>
<dbReference type="CDD" id="cd12408">
    <property type="entry name" value="RRM_eIF3G_like"/>
    <property type="match status" value="1"/>
</dbReference>
<dbReference type="SMART" id="SM00360">
    <property type="entry name" value="RRM"/>
    <property type="match status" value="1"/>
</dbReference>
<evidence type="ECO:0000256" key="4">
    <source>
        <dbReference type="ARBA" id="ARBA00022917"/>
    </source>
</evidence>
<dbReference type="PIRSF" id="PIRSF037949">
    <property type="entry name" value="Transl_init_eIF-3_RNA-bind"/>
    <property type="match status" value="1"/>
</dbReference>
<dbReference type="GO" id="GO:0033290">
    <property type="term" value="C:eukaryotic 48S preinitiation complex"/>
    <property type="evidence" value="ECO:0007669"/>
    <property type="project" value="UniProtKB-UniRule"/>
</dbReference>
<dbReference type="Gene3D" id="3.30.70.330">
    <property type="match status" value="1"/>
</dbReference>
<dbReference type="GO" id="GO:0016282">
    <property type="term" value="C:eukaryotic 43S preinitiation complex"/>
    <property type="evidence" value="ECO:0007669"/>
    <property type="project" value="UniProtKB-UniRule"/>
</dbReference>
<dbReference type="GO" id="GO:0003743">
    <property type="term" value="F:translation initiation factor activity"/>
    <property type="evidence" value="ECO:0007669"/>
    <property type="project" value="UniProtKB-UniRule"/>
</dbReference>
<comment type="function">
    <text evidence="5">RNA-binding component of the eukaryotic translation initiation factor 3 (eIF-3) complex, which is involved in protein synthesis of a specialized repertoire of mRNAs and, together with other initiation factors, stimulates binding of mRNA and methionyl-tRNAi to the 40S ribosome. The eIF-3 complex specifically targets and initiates translation of a subset of mRNAs involved in cell proliferation. This subunit can bind 18S rRNA.</text>
</comment>
<dbReference type="PANTHER" id="PTHR10352">
    <property type="entry name" value="EUKARYOTIC TRANSLATION INITIATION FACTOR 3 SUBUNIT G"/>
    <property type="match status" value="1"/>
</dbReference>
<comment type="caution">
    <text evidence="9">The sequence shown here is derived from an EMBL/GenBank/DDBJ whole genome shotgun (WGS) entry which is preliminary data.</text>
</comment>
<dbReference type="GO" id="GO:0003723">
    <property type="term" value="F:RNA binding"/>
    <property type="evidence" value="ECO:0007669"/>
    <property type="project" value="UniProtKB-UniRule"/>
</dbReference>
<dbReference type="InterPro" id="IPR024675">
    <property type="entry name" value="eIF3g_N"/>
</dbReference>
<keyword evidence="10" id="KW-1185">Reference proteome</keyword>
<dbReference type="InterPro" id="IPR035979">
    <property type="entry name" value="RBD_domain_sf"/>
</dbReference>
<evidence type="ECO:0000256" key="3">
    <source>
        <dbReference type="ARBA" id="ARBA00022884"/>
    </source>
</evidence>
<dbReference type="Pfam" id="PF00076">
    <property type="entry name" value="RRM_1"/>
    <property type="match status" value="1"/>
</dbReference>
<evidence type="ECO:0000313" key="10">
    <source>
        <dbReference type="Proteomes" id="UP000187455"/>
    </source>
</evidence>
<dbReference type="InterPro" id="IPR017334">
    <property type="entry name" value="eIF3_g"/>
</dbReference>
<proteinExistence type="inferred from homology"/>
<name>A0A1R0GR86_9FUNG</name>
<dbReference type="GO" id="GO:0001732">
    <property type="term" value="P:formation of cytoplasmic translation initiation complex"/>
    <property type="evidence" value="ECO:0007669"/>
    <property type="project" value="UniProtKB-UniRule"/>
</dbReference>
<dbReference type="InterPro" id="IPR012677">
    <property type="entry name" value="Nucleotide-bd_a/b_plait_sf"/>
</dbReference>
<dbReference type="InterPro" id="IPR034240">
    <property type="entry name" value="eIF3G_RRM"/>
</dbReference>
<reference evidence="9 10" key="1">
    <citation type="journal article" date="2016" name="Mol. Biol. Evol.">
        <title>Genome-Wide Survey of Gut Fungi (Harpellales) Reveals the First Horizontally Transferred Ubiquitin Gene from a Mosquito Host.</title>
        <authorList>
            <person name="Wang Y."/>
            <person name="White M.M."/>
            <person name="Kvist S."/>
            <person name="Moncalvo J.M."/>
        </authorList>
    </citation>
    <scope>NUCLEOTIDE SEQUENCE [LARGE SCALE GENOMIC DNA]</scope>
    <source>
        <strain evidence="9 10">ALG-7-W6</strain>
    </source>
</reference>
<keyword evidence="2 5" id="KW-0396">Initiation factor</keyword>
<dbReference type="CDD" id="cd12933">
    <property type="entry name" value="eIF3G"/>
    <property type="match status" value="1"/>
</dbReference>
<feature type="region of interest" description="Disordered" evidence="7">
    <location>
        <begin position="155"/>
        <end position="210"/>
    </location>
</feature>
<dbReference type="Pfam" id="PF12353">
    <property type="entry name" value="eIF3g"/>
    <property type="match status" value="1"/>
</dbReference>
<evidence type="ECO:0000313" key="9">
    <source>
        <dbReference type="EMBL" id="OLY79395.1"/>
    </source>
</evidence>
<organism evidence="9 10">
    <name type="scientific">Smittium mucronatum</name>
    <dbReference type="NCBI Taxonomy" id="133383"/>
    <lineage>
        <taxon>Eukaryota</taxon>
        <taxon>Fungi</taxon>
        <taxon>Fungi incertae sedis</taxon>
        <taxon>Zoopagomycota</taxon>
        <taxon>Kickxellomycotina</taxon>
        <taxon>Harpellomycetes</taxon>
        <taxon>Harpellales</taxon>
        <taxon>Legeriomycetaceae</taxon>
        <taxon>Smittium</taxon>
    </lineage>
</organism>
<accession>A0A1R0GR86</accession>
<feature type="compositionally biased region" description="Low complexity" evidence="7">
    <location>
        <begin position="155"/>
        <end position="179"/>
    </location>
</feature>
<evidence type="ECO:0000256" key="1">
    <source>
        <dbReference type="ARBA" id="ARBA00022490"/>
    </source>
</evidence>
<dbReference type="GO" id="GO:0005852">
    <property type="term" value="C:eukaryotic translation initiation factor 3 complex"/>
    <property type="evidence" value="ECO:0007669"/>
    <property type="project" value="UniProtKB-UniRule"/>
</dbReference>
<evidence type="ECO:0000256" key="5">
    <source>
        <dbReference type="HAMAP-Rule" id="MF_03006"/>
    </source>
</evidence>
<dbReference type="STRING" id="133383.A0A1R0GR86"/>
<evidence type="ECO:0000256" key="7">
    <source>
        <dbReference type="SAM" id="MobiDB-lite"/>
    </source>
</evidence>
<gene>
    <name evidence="5" type="primary">TIF35</name>
    <name evidence="9" type="ORF">AYI68_g6541</name>
</gene>